<dbReference type="Proteomes" id="UP001597277">
    <property type="component" value="Unassembled WGS sequence"/>
</dbReference>
<dbReference type="EMBL" id="JBHUEE010000002">
    <property type="protein sequence ID" value="MFD1717459.1"/>
    <property type="molecule type" value="Genomic_DNA"/>
</dbReference>
<keyword evidence="4" id="KW-1185">Reference proteome</keyword>
<dbReference type="Gene3D" id="3.40.630.10">
    <property type="entry name" value="Zn peptidases"/>
    <property type="match status" value="1"/>
</dbReference>
<dbReference type="InterPro" id="IPR011650">
    <property type="entry name" value="Peptidase_M20_dimer"/>
</dbReference>
<comment type="caution">
    <text evidence="3">The sequence shown here is derived from an EMBL/GenBank/DDBJ whole genome shotgun (WGS) entry which is preliminary data.</text>
</comment>
<name>A0ABW4L337_9MICO</name>
<dbReference type="InterPro" id="IPR017439">
    <property type="entry name" value="Amidohydrolase"/>
</dbReference>
<feature type="domain" description="Peptidase M20 dimerisation" evidence="2">
    <location>
        <begin position="242"/>
        <end position="328"/>
    </location>
</feature>
<dbReference type="Pfam" id="PF07687">
    <property type="entry name" value="M20_dimer"/>
    <property type="match status" value="1"/>
</dbReference>
<evidence type="ECO:0000259" key="2">
    <source>
        <dbReference type="Pfam" id="PF07687"/>
    </source>
</evidence>
<protein>
    <submittedName>
        <fullName evidence="3">M20 family metallopeptidase</fullName>
    </submittedName>
</protein>
<evidence type="ECO:0000313" key="4">
    <source>
        <dbReference type="Proteomes" id="UP001597277"/>
    </source>
</evidence>
<feature type="compositionally biased region" description="Low complexity" evidence="1">
    <location>
        <begin position="51"/>
        <end position="64"/>
    </location>
</feature>
<dbReference type="NCBIfam" id="TIGR01891">
    <property type="entry name" value="amidohydrolases"/>
    <property type="match status" value="1"/>
</dbReference>
<dbReference type="Gene3D" id="3.30.70.360">
    <property type="match status" value="1"/>
</dbReference>
<reference evidence="4" key="1">
    <citation type="journal article" date="2019" name="Int. J. Syst. Evol. Microbiol.">
        <title>The Global Catalogue of Microorganisms (GCM) 10K type strain sequencing project: providing services to taxonomists for standard genome sequencing and annotation.</title>
        <authorList>
            <consortium name="The Broad Institute Genomics Platform"/>
            <consortium name="The Broad Institute Genome Sequencing Center for Infectious Disease"/>
            <person name="Wu L."/>
            <person name="Ma J."/>
        </authorList>
    </citation>
    <scope>NUCLEOTIDE SEQUENCE [LARGE SCALE GENOMIC DNA]</scope>
    <source>
        <strain evidence="4">JCM 17130</strain>
    </source>
</reference>
<proteinExistence type="predicted"/>
<gene>
    <name evidence="3" type="ORF">ACFSE6_06410</name>
</gene>
<dbReference type="InterPro" id="IPR052030">
    <property type="entry name" value="Peptidase_M20/M20A_hydrolases"/>
</dbReference>
<dbReference type="CDD" id="cd05672">
    <property type="entry name" value="M20_ACY1L2-like"/>
    <property type="match status" value="1"/>
</dbReference>
<dbReference type="InterPro" id="IPR002933">
    <property type="entry name" value="Peptidase_M20"/>
</dbReference>
<dbReference type="PANTHER" id="PTHR30575:SF0">
    <property type="entry name" value="XAA-ARG DIPEPTIDASE"/>
    <property type="match status" value="1"/>
</dbReference>
<dbReference type="InterPro" id="IPR036264">
    <property type="entry name" value="Bact_exopeptidase_dim_dom"/>
</dbReference>
<dbReference type="SUPFAM" id="SSF55031">
    <property type="entry name" value="Bacterial exopeptidase dimerisation domain"/>
    <property type="match status" value="1"/>
</dbReference>
<dbReference type="RefSeq" id="WP_388003724.1">
    <property type="nucleotide sequence ID" value="NZ_JBHUEE010000002.1"/>
</dbReference>
<sequence length="472" mass="49237">MSRPTPPSSAYLDHLADETAARTRVMAGRDDGGGASGGTAEPSGVRDDEPAGASAADRAGAPPALATAVEQAVEQLRPELGKVVETLHAHPETAFAEHQSARLLVDLVRRHGIPAELGVHGVETAFRAELGTAPSSGEGGPTIAICAEYDALPGIGHACGHNVIAAAGVGAFLALREVMSGHDAPAGRVVLLGTPAEEGHSGKEVLARHGAFDDLDAAVMVHPYPHDVAEQVWLGRRLLTWTFTGRAAHASAQPFMGRNALDAANLAYQGIGLLRQQMPPVDRIHATVVEGGTSPNVIPERAVMRLYARSKYPDTLKDLSRRLDDVARGAALMTGTEVEIAWDDGALPSLPVRTNQALTRRWVAAQRRRGRAPLPGGVLSETVAASTDFGNVSYRIPGMHPLIKIAEPDVALHTTGFAAAAASQAAHDGAVDGAVGLALTALDYLVDPGIRDAVHAEFAAQGGAIDVPHYFD</sequence>
<evidence type="ECO:0000313" key="3">
    <source>
        <dbReference type="EMBL" id="MFD1717459.1"/>
    </source>
</evidence>
<dbReference type="SUPFAM" id="SSF53187">
    <property type="entry name" value="Zn-dependent exopeptidases"/>
    <property type="match status" value="1"/>
</dbReference>
<dbReference type="Pfam" id="PF01546">
    <property type="entry name" value="Peptidase_M20"/>
    <property type="match status" value="1"/>
</dbReference>
<dbReference type="PANTHER" id="PTHR30575">
    <property type="entry name" value="PEPTIDASE M20"/>
    <property type="match status" value="1"/>
</dbReference>
<accession>A0ABW4L337</accession>
<evidence type="ECO:0000256" key="1">
    <source>
        <dbReference type="SAM" id="MobiDB-lite"/>
    </source>
</evidence>
<feature type="region of interest" description="Disordered" evidence="1">
    <location>
        <begin position="18"/>
        <end position="64"/>
    </location>
</feature>
<organism evidence="3 4">
    <name type="scientific">Georgenia deserti</name>
    <dbReference type="NCBI Taxonomy" id="2093781"/>
    <lineage>
        <taxon>Bacteria</taxon>
        <taxon>Bacillati</taxon>
        <taxon>Actinomycetota</taxon>
        <taxon>Actinomycetes</taxon>
        <taxon>Micrococcales</taxon>
        <taxon>Bogoriellaceae</taxon>
        <taxon>Georgenia</taxon>
    </lineage>
</organism>
<feature type="compositionally biased region" description="Basic and acidic residues" evidence="1">
    <location>
        <begin position="18"/>
        <end position="32"/>
    </location>
</feature>